<evidence type="ECO:0000313" key="2">
    <source>
        <dbReference type="Proteomes" id="UP000828390"/>
    </source>
</evidence>
<organism evidence="1 2">
    <name type="scientific">Dreissena polymorpha</name>
    <name type="common">Zebra mussel</name>
    <name type="synonym">Mytilus polymorpha</name>
    <dbReference type="NCBI Taxonomy" id="45954"/>
    <lineage>
        <taxon>Eukaryota</taxon>
        <taxon>Metazoa</taxon>
        <taxon>Spiralia</taxon>
        <taxon>Lophotrochozoa</taxon>
        <taxon>Mollusca</taxon>
        <taxon>Bivalvia</taxon>
        <taxon>Autobranchia</taxon>
        <taxon>Heteroconchia</taxon>
        <taxon>Euheterodonta</taxon>
        <taxon>Imparidentia</taxon>
        <taxon>Neoheterodontei</taxon>
        <taxon>Myida</taxon>
        <taxon>Dreissenoidea</taxon>
        <taxon>Dreissenidae</taxon>
        <taxon>Dreissena</taxon>
    </lineage>
</organism>
<accession>A0A9D4KBE0</accession>
<proteinExistence type="predicted"/>
<gene>
    <name evidence="1" type="ORF">DPMN_110062</name>
</gene>
<dbReference type="EMBL" id="JAIWYP010000004">
    <property type="protein sequence ID" value="KAH3836690.1"/>
    <property type="molecule type" value="Genomic_DNA"/>
</dbReference>
<evidence type="ECO:0000313" key="1">
    <source>
        <dbReference type="EMBL" id="KAH3836690.1"/>
    </source>
</evidence>
<name>A0A9D4KBE0_DREPO</name>
<sequence>MGRWNHRSCPMEVAHVTVEAQIMPCGDCTWDGGIIGPAVFRLHMGRWNHRSCRLEIAHGTVES</sequence>
<reference evidence="1" key="2">
    <citation type="submission" date="2020-11" db="EMBL/GenBank/DDBJ databases">
        <authorList>
            <person name="McCartney M.A."/>
            <person name="Auch B."/>
            <person name="Kono T."/>
            <person name="Mallez S."/>
            <person name="Becker A."/>
            <person name="Gohl D.M."/>
            <person name="Silverstein K.A.T."/>
            <person name="Koren S."/>
            <person name="Bechman K.B."/>
            <person name="Herman A."/>
            <person name="Abrahante J.E."/>
            <person name="Garbe J."/>
        </authorList>
    </citation>
    <scope>NUCLEOTIDE SEQUENCE</scope>
    <source>
        <strain evidence="1">Duluth1</strain>
        <tissue evidence="1">Whole animal</tissue>
    </source>
</reference>
<dbReference type="AlphaFoldDB" id="A0A9D4KBE0"/>
<dbReference type="Proteomes" id="UP000828390">
    <property type="component" value="Unassembled WGS sequence"/>
</dbReference>
<protein>
    <submittedName>
        <fullName evidence="1">Uncharacterized protein</fullName>
    </submittedName>
</protein>
<keyword evidence="2" id="KW-1185">Reference proteome</keyword>
<reference evidence="1" key="1">
    <citation type="journal article" date="2019" name="bioRxiv">
        <title>The Genome of the Zebra Mussel, Dreissena polymorpha: A Resource for Invasive Species Research.</title>
        <authorList>
            <person name="McCartney M.A."/>
            <person name="Auch B."/>
            <person name="Kono T."/>
            <person name="Mallez S."/>
            <person name="Zhang Y."/>
            <person name="Obille A."/>
            <person name="Becker A."/>
            <person name="Abrahante J.E."/>
            <person name="Garbe J."/>
            <person name="Badalamenti J.P."/>
            <person name="Herman A."/>
            <person name="Mangelson H."/>
            <person name="Liachko I."/>
            <person name="Sullivan S."/>
            <person name="Sone E.D."/>
            <person name="Koren S."/>
            <person name="Silverstein K.A.T."/>
            <person name="Beckman K.B."/>
            <person name="Gohl D.M."/>
        </authorList>
    </citation>
    <scope>NUCLEOTIDE SEQUENCE</scope>
    <source>
        <strain evidence="1">Duluth1</strain>
        <tissue evidence="1">Whole animal</tissue>
    </source>
</reference>
<comment type="caution">
    <text evidence="1">The sequence shown here is derived from an EMBL/GenBank/DDBJ whole genome shotgun (WGS) entry which is preliminary data.</text>
</comment>